<feature type="transmembrane region" description="Helical" evidence="1">
    <location>
        <begin position="12"/>
        <end position="32"/>
    </location>
</feature>
<dbReference type="EMBL" id="BPLQ01012837">
    <property type="protein sequence ID" value="GIY68113.1"/>
    <property type="molecule type" value="Genomic_DNA"/>
</dbReference>
<keyword evidence="1" id="KW-0812">Transmembrane</keyword>
<sequence length="83" mass="9227">MSRNILIHSALFPAYYGILIILCNVYPFGYAVEISGFPEPSFQASPLIHPCVKTFVSAFTDYVESSEILANVFDTSLTTPKDF</sequence>
<dbReference type="Proteomes" id="UP001054837">
    <property type="component" value="Unassembled WGS sequence"/>
</dbReference>
<gene>
    <name evidence="2" type="ORF">CDAR_425471</name>
</gene>
<reference evidence="2 3" key="1">
    <citation type="submission" date="2021-06" db="EMBL/GenBank/DDBJ databases">
        <title>Caerostris darwini draft genome.</title>
        <authorList>
            <person name="Kono N."/>
            <person name="Arakawa K."/>
        </authorList>
    </citation>
    <scope>NUCLEOTIDE SEQUENCE [LARGE SCALE GENOMIC DNA]</scope>
</reference>
<proteinExistence type="predicted"/>
<keyword evidence="1" id="KW-1133">Transmembrane helix</keyword>
<evidence type="ECO:0000313" key="3">
    <source>
        <dbReference type="Proteomes" id="UP001054837"/>
    </source>
</evidence>
<evidence type="ECO:0000256" key="1">
    <source>
        <dbReference type="SAM" id="Phobius"/>
    </source>
</evidence>
<comment type="caution">
    <text evidence="2">The sequence shown here is derived from an EMBL/GenBank/DDBJ whole genome shotgun (WGS) entry which is preliminary data.</text>
</comment>
<evidence type="ECO:0000313" key="2">
    <source>
        <dbReference type="EMBL" id="GIY68113.1"/>
    </source>
</evidence>
<dbReference type="AlphaFoldDB" id="A0AAV4VDK5"/>
<protein>
    <submittedName>
        <fullName evidence="2">Uncharacterized protein</fullName>
    </submittedName>
</protein>
<organism evidence="2 3">
    <name type="scientific">Caerostris darwini</name>
    <dbReference type="NCBI Taxonomy" id="1538125"/>
    <lineage>
        <taxon>Eukaryota</taxon>
        <taxon>Metazoa</taxon>
        <taxon>Ecdysozoa</taxon>
        <taxon>Arthropoda</taxon>
        <taxon>Chelicerata</taxon>
        <taxon>Arachnida</taxon>
        <taxon>Araneae</taxon>
        <taxon>Araneomorphae</taxon>
        <taxon>Entelegynae</taxon>
        <taxon>Araneoidea</taxon>
        <taxon>Araneidae</taxon>
        <taxon>Caerostris</taxon>
    </lineage>
</organism>
<accession>A0AAV4VDK5</accession>
<keyword evidence="3" id="KW-1185">Reference proteome</keyword>
<keyword evidence="1" id="KW-0472">Membrane</keyword>
<name>A0AAV4VDK5_9ARAC</name>